<evidence type="ECO:0000256" key="1">
    <source>
        <dbReference type="SAM" id="Phobius"/>
    </source>
</evidence>
<feature type="transmembrane region" description="Helical" evidence="1">
    <location>
        <begin position="12"/>
        <end position="33"/>
    </location>
</feature>
<dbReference type="Proteomes" id="UP000242715">
    <property type="component" value="Unassembled WGS sequence"/>
</dbReference>
<keyword evidence="1" id="KW-0812">Transmembrane</keyword>
<sequence>MGTRSIKYICEVSIKWSVMFLAFCAMCGIVGGIVGDLLGSRGGFILGHILLEIGVILSALTMGIVGTKKSIQMMQNHEFKGFCTI</sequence>
<keyword evidence="1" id="KW-0472">Membrane</keyword>
<feature type="transmembrane region" description="Helical" evidence="1">
    <location>
        <begin position="45"/>
        <end position="65"/>
    </location>
</feature>
<dbReference type="AlphaFoldDB" id="A0A2Z6MT56"/>
<keyword evidence="1" id="KW-1133">Transmembrane helix</keyword>
<evidence type="ECO:0000313" key="3">
    <source>
        <dbReference type="Proteomes" id="UP000242715"/>
    </source>
</evidence>
<dbReference type="EMBL" id="DF973343">
    <property type="protein sequence ID" value="GAU26845.1"/>
    <property type="molecule type" value="Genomic_DNA"/>
</dbReference>
<proteinExistence type="predicted"/>
<accession>A0A2Z6MT56</accession>
<keyword evidence="3" id="KW-1185">Reference proteome</keyword>
<evidence type="ECO:0000313" key="2">
    <source>
        <dbReference type="EMBL" id="GAU26845.1"/>
    </source>
</evidence>
<gene>
    <name evidence="2" type="ORF">TSUD_02470</name>
</gene>
<protein>
    <submittedName>
        <fullName evidence="2">Uncharacterized protein</fullName>
    </submittedName>
</protein>
<organism evidence="2 3">
    <name type="scientific">Trifolium subterraneum</name>
    <name type="common">Subterranean clover</name>
    <dbReference type="NCBI Taxonomy" id="3900"/>
    <lineage>
        <taxon>Eukaryota</taxon>
        <taxon>Viridiplantae</taxon>
        <taxon>Streptophyta</taxon>
        <taxon>Embryophyta</taxon>
        <taxon>Tracheophyta</taxon>
        <taxon>Spermatophyta</taxon>
        <taxon>Magnoliopsida</taxon>
        <taxon>eudicotyledons</taxon>
        <taxon>Gunneridae</taxon>
        <taxon>Pentapetalae</taxon>
        <taxon>rosids</taxon>
        <taxon>fabids</taxon>
        <taxon>Fabales</taxon>
        <taxon>Fabaceae</taxon>
        <taxon>Papilionoideae</taxon>
        <taxon>50 kb inversion clade</taxon>
        <taxon>NPAAA clade</taxon>
        <taxon>Hologalegina</taxon>
        <taxon>IRL clade</taxon>
        <taxon>Trifolieae</taxon>
        <taxon>Trifolium</taxon>
    </lineage>
</organism>
<reference evidence="3" key="1">
    <citation type="journal article" date="2017" name="Front. Plant Sci.">
        <title>Climate Clever Clovers: New Paradigm to Reduce the Environmental Footprint of Ruminants by Breeding Low Methanogenic Forages Utilizing Haplotype Variation.</title>
        <authorList>
            <person name="Kaur P."/>
            <person name="Appels R."/>
            <person name="Bayer P.E."/>
            <person name="Keeble-Gagnere G."/>
            <person name="Wang J."/>
            <person name="Hirakawa H."/>
            <person name="Shirasawa K."/>
            <person name="Vercoe P."/>
            <person name="Stefanova K."/>
            <person name="Durmic Z."/>
            <person name="Nichols P."/>
            <person name="Revell C."/>
            <person name="Isobe S.N."/>
            <person name="Edwards D."/>
            <person name="Erskine W."/>
        </authorList>
    </citation>
    <scope>NUCLEOTIDE SEQUENCE [LARGE SCALE GENOMIC DNA]</scope>
    <source>
        <strain evidence="3">cv. Daliak</strain>
    </source>
</reference>
<name>A0A2Z6MT56_TRISU</name>